<feature type="compositionally biased region" description="Basic and acidic residues" evidence="1">
    <location>
        <begin position="119"/>
        <end position="144"/>
    </location>
</feature>
<accession>A0A9Q1FNL4</accession>
<name>A0A9Q1FNL4_SYNKA</name>
<keyword evidence="3" id="KW-1185">Reference proteome</keyword>
<evidence type="ECO:0000256" key="1">
    <source>
        <dbReference type="SAM" id="MobiDB-lite"/>
    </source>
</evidence>
<comment type="caution">
    <text evidence="2">The sequence shown here is derived from an EMBL/GenBank/DDBJ whole genome shotgun (WGS) entry which is preliminary data.</text>
</comment>
<reference evidence="2" key="1">
    <citation type="journal article" date="2023" name="Science">
        <title>Genome structures resolve the early diversification of teleost fishes.</title>
        <authorList>
            <person name="Parey E."/>
            <person name="Louis A."/>
            <person name="Montfort J."/>
            <person name="Bouchez O."/>
            <person name="Roques C."/>
            <person name="Iampietro C."/>
            <person name="Lluch J."/>
            <person name="Castinel A."/>
            <person name="Donnadieu C."/>
            <person name="Desvignes T."/>
            <person name="Floi Bucao C."/>
            <person name="Jouanno E."/>
            <person name="Wen M."/>
            <person name="Mejri S."/>
            <person name="Dirks R."/>
            <person name="Jansen H."/>
            <person name="Henkel C."/>
            <person name="Chen W.J."/>
            <person name="Zahm M."/>
            <person name="Cabau C."/>
            <person name="Klopp C."/>
            <person name="Thompson A.W."/>
            <person name="Robinson-Rechavi M."/>
            <person name="Braasch I."/>
            <person name="Lecointre G."/>
            <person name="Bobe J."/>
            <person name="Postlethwait J.H."/>
            <person name="Berthelot C."/>
            <person name="Roest Crollius H."/>
            <person name="Guiguen Y."/>
        </authorList>
    </citation>
    <scope>NUCLEOTIDE SEQUENCE</scope>
    <source>
        <strain evidence="2">WJC10195</strain>
    </source>
</reference>
<evidence type="ECO:0000313" key="3">
    <source>
        <dbReference type="Proteomes" id="UP001152622"/>
    </source>
</evidence>
<dbReference type="EMBL" id="JAINUF010000004">
    <property type="protein sequence ID" value="KAJ8363134.1"/>
    <property type="molecule type" value="Genomic_DNA"/>
</dbReference>
<feature type="compositionally biased region" description="Polar residues" evidence="1">
    <location>
        <begin position="146"/>
        <end position="160"/>
    </location>
</feature>
<sequence>MGLPGSRQLAGSFPKIYSQTSCERDHGIAGKETAEIWEHLGSMIRDGEIGRDKGSCVLTAITPHISHPHPARPSKGWEVNTHNHLAAKFNKNKSGRESGTHREAGDTPRLEEPLPGSRNPRDESRKRRGEADSRLEPPGRDFSHAEPQNPSSHLTHFQQAKNYRLTLRRLQGAASRATLRLS</sequence>
<protein>
    <submittedName>
        <fullName evidence="2">Uncharacterized protein</fullName>
    </submittedName>
</protein>
<dbReference type="AlphaFoldDB" id="A0A9Q1FNL4"/>
<feature type="compositionally biased region" description="Basic and acidic residues" evidence="1">
    <location>
        <begin position="94"/>
        <end position="112"/>
    </location>
</feature>
<evidence type="ECO:0000313" key="2">
    <source>
        <dbReference type="EMBL" id="KAJ8363134.1"/>
    </source>
</evidence>
<proteinExistence type="predicted"/>
<gene>
    <name evidence="2" type="ORF">SKAU_G00119650</name>
</gene>
<organism evidence="2 3">
    <name type="scientific">Synaphobranchus kaupii</name>
    <name type="common">Kaup's arrowtooth eel</name>
    <dbReference type="NCBI Taxonomy" id="118154"/>
    <lineage>
        <taxon>Eukaryota</taxon>
        <taxon>Metazoa</taxon>
        <taxon>Chordata</taxon>
        <taxon>Craniata</taxon>
        <taxon>Vertebrata</taxon>
        <taxon>Euteleostomi</taxon>
        <taxon>Actinopterygii</taxon>
        <taxon>Neopterygii</taxon>
        <taxon>Teleostei</taxon>
        <taxon>Anguilliformes</taxon>
        <taxon>Synaphobranchidae</taxon>
        <taxon>Synaphobranchus</taxon>
    </lineage>
</organism>
<dbReference type="Proteomes" id="UP001152622">
    <property type="component" value="Chromosome 4"/>
</dbReference>
<feature type="region of interest" description="Disordered" evidence="1">
    <location>
        <begin position="87"/>
        <end position="160"/>
    </location>
</feature>